<dbReference type="SUPFAM" id="SSF55073">
    <property type="entry name" value="Nucleotide cyclase"/>
    <property type="match status" value="1"/>
</dbReference>
<evidence type="ECO:0000259" key="9">
    <source>
        <dbReference type="PROSITE" id="PS50112"/>
    </source>
</evidence>
<keyword evidence="3" id="KW-1003">Cell membrane</keyword>
<dbReference type="SMART" id="SM00267">
    <property type="entry name" value="GGDEF"/>
    <property type="match status" value="1"/>
</dbReference>
<dbReference type="eggNOG" id="COG4564">
    <property type="taxonomic scope" value="Bacteria"/>
</dbReference>
<evidence type="ECO:0000256" key="4">
    <source>
        <dbReference type="ARBA" id="ARBA00022692"/>
    </source>
</evidence>
<dbReference type="KEGG" id="ant:Arnit_0669"/>
<comment type="subcellular location">
    <subcellularLocation>
        <location evidence="1">Cell membrane</location>
        <topology evidence="1">Multi-pass membrane protein</topology>
    </subcellularLocation>
</comment>
<reference evidence="12 13" key="1">
    <citation type="journal article" date="2010" name="Stand. Genomic Sci.">
        <title>Complete genome sequence of Arcobacter nitrofigilis type strain (CI).</title>
        <authorList>
            <person name="Pati A."/>
            <person name="Gronow S."/>
            <person name="Lapidus A."/>
            <person name="Copeland A."/>
            <person name="Glavina Del Rio T."/>
            <person name="Nolan M."/>
            <person name="Lucas S."/>
            <person name="Tice H."/>
            <person name="Cheng J.F."/>
            <person name="Han C."/>
            <person name="Chertkov O."/>
            <person name="Bruce D."/>
            <person name="Tapia R."/>
            <person name="Goodwin L."/>
            <person name="Pitluck S."/>
            <person name="Liolios K."/>
            <person name="Ivanova N."/>
            <person name="Mavromatis K."/>
            <person name="Chen A."/>
            <person name="Palaniappan K."/>
            <person name="Land M."/>
            <person name="Hauser L."/>
            <person name="Chang Y.J."/>
            <person name="Jeffries C.D."/>
            <person name="Detter J.C."/>
            <person name="Rohde M."/>
            <person name="Goker M."/>
            <person name="Bristow J."/>
            <person name="Eisen J.A."/>
            <person name="Markowitz V."/>
            <person name="Hugenholtz P."/>
            <person name="Klenk H.P."/>
            <person name="Kyrpides N.C."/>
        </authorList>
    </citation>
    <scope>NUCLEOTIDE SEQUENCE [LARGE SCALE GENOMIC DNA]</scope>
    <source>
        <strain evidence="13">ATCC 33309 / DSM 7299 / CCUG 15893 / LMG 7604 / NCTC 12251 / CI</strain>
    </source>
</reference>
<dbReference type="HOGENOM" id="CLU_475428_0_0_7"/>
<keyword evidence="6 8" id="KW-0472">Membrane</keyword>
<dbReference type="PROSITE" id="PS50887">
    <property type="entry name" value="GGDEF"/>
    <property type="match status" value="1"/>
</dbReference>
<keyword evidence="4 8" id="KW-0812">Transmembrane</keyword>
<dbReference type="CDD" id="cd00130">
    <property type="entry name" value="PAS"/>
    <property type="match status" value="1"/>
</dbReference>
<feature type="domain" description="PAS" evidence="9">
    <location>
        <begin position="413"/>
        <end position="485"/>
    </location>
</feature>
<dbReference type="EMBL" id="CP001999">
    <property type="protein sequence ID" value="ADG92334.1"/>
    <property type="molecule type" value="Genomic_DNA"/>
</dbReference>
<dbReference type="GO" id="GO:0005886">
    <property type="term" value="C:plasma membrane"/>
    <property type="evidence" value="ECO:0007669"/>
    <property type="project" value="UniProtKB-SubCell"/>
</dbReference>
<sequence>MKLSNLILKAIFFTAIISTFLAFIINTLFEYNNFLDEADQIKKDFTKQRKADLKREVNKIYNYISYNENNIIIKAKEKLRNRVNDAYSIAYKIYNKNKNIKTEKEIQYLIITTLQNITYEKDTYFFINSNEGRAILFNTNSYLNSNKNIWNLKDEKGTYFIQKQSNIALNKKEGFIDNYFIKPNTKSNKAYDKLSFIKLFEPYNWHIGMGFYIDNLTRETKIEVVDYIASIRYGREGYFFINSLDKKALIHDGKRAIPPLKYPDESLFQKQLEAIKNPDGGFFFYKFNKLNSTKKYKKLAFVKEYPKWKWIIGTGSYMDELDNELLKKQNQLKNVIIVKSSIILLIFVFLFILIYFVSKKITSFIESNIINLISLFNSASSDLKKINLNKFTFIEFRTIAKKLNKTLKLRNKAEKTVRDLLEIINKNVIISTTDAKGKIQSANDSFCKISGYTEKELIGKSHNIVRHPDMPKETYKQMWRALLNGKSWEGELKNRNKEGETYWVKATIYPIFNKGKIKGYTAIRQDITDKKRVEYLSITDELTQTYNRRYFNTKIEEEINRAKRNNYYLAFIMLDIDFFKLYNDNYGHHKGDETLIKVSQILIKHTARASDFAFRLGGEEFGILFSYKNEEDSLMYAESIRKEIEALKIEHKANEASPYLTTSLGLVVKKGKELESIDTVYKLADEALYKAKESGKNRVCVSN</sequence>
<dbReference type="OrthoDB" id="5341439at2"/>
<evidence type="ECO:0000313" key="13">
    <source>
        <dbReference type="Proteomes" id="UP000000939"/>
    </source>
</evidence>
<evidence type="ECO:0000256" key="8">
    <source>
        <dbReference type="SAM" id="Phobius"/>
    </source>
</evidence>
<dbReference type="CDD" id="cd01949">
    <property type="entry name" value="GGDEF"/>
    <property type="match status" value="1"/>
</dbReference>
<dbReference type="eggNOG" id="COG3706">
    <property type="taxonomic scope" value="Bacteria"/>
</dbReference>
<dbReference type="RefSeq" id="WP_013134479.1">
    <property type="nucleotide sequence ID" value="NC_014166.1"/>
</dbReference>
<dbReference type="Gene3D" id="3.30.450.20">
    <property type="entry name" value="PAS domain"/>
    <property type="match status" value="3"/>
</dbReference>
<dbReference type="GO" id="GO:1902201">
    <property type="term" value="P:negative regulation of bacterial-type flagellum-dependent cell motility"/>
    <property type="evidence" value="ECO:0007669"/>
    <property type="project" value="TreeGrafter"/>
</dbReference>
<dbReference type="NCBIfam" id="TIGR00229">
    <property type="entry name" value="sensory_box"/>
    <property type="match status" value="1"/>
</dbReference>
<organism evidence="12 13">
    <name type="scientific">Arcobacter nitrofigilis (strain ATCC 33309 / DSM 7299 / CCUG 15893 / LMG 7604 / NCTC 12251 / CI)</name>
    <name type="common">Campylobacter nitrofigilis</name>
    <dbReference type="NCBI Taxonomy" id="572480"/>
    <lineage>
        <taxon>Bacteria</taxon>
        <taxon>Pseudomonadati</taxon>
        <taxon>Campylobacterota</taxon>
        <taxon>Epsilonproteobacteria</taxon>
        <taxon>Campylobacterales</taxon>
        <taxon>Arcobacteraceae</taxon>
        <taxon>Arcobacter</taxon>
    </lineage>
</organism>
<feature type="domain" description="PAC" evidence="10">
    <location>
        <begin position="486"/>
        <end position="539"/>
    </location>
</feature>
<comment type="catalytic activity">
    <reaction evidence="7">
        <text>2 GTP = 3',3'-c-di-GMP + 2 diphosphate</text>
        <dbReference type="Rhea" id="RHEA:24898"/>
        <dbReference type="ChEBI" id="CHEBI:33019"/>
        <dbReference type="ChEBI" id="CHEBI:37565"/>
        <dbReference type="ChEBI" id="CHEBI:58805"/>
        <dbReference type="EC" id="2.7.7.65"/>
    </reaction>
</comment>
<dbReference type="SMART" id="SM00091">
    <property type="entry name" value="PAS"/>
    <property type="match status" value="1"/>
</dbReference>
<proteinExistence type="predicted"/>
<evidence type="ECO:0000256" key="1">
    <source>
        <dbReference type="ARBA" id="ARBA00004651"/>
    </source>
</evidence>
<dbReference type="Pfam" id="PF08447">
    <property type="entry name" value="PAS_3"/>
    <property type="match status" value="1"/>
</dbReference>
<keyword evidence="5 8" id="KW-1133">Transmembrane helix</keyword>
<dbReference type="Proteomes" id="UP000000939">
    <property type="component" value="Chromosome"/>
</dbReference>
<dbReference type="GO" id="GO:0043709">
    <property type="term" value="P:cell adhesion involved in single-species biofilm formation"/>
    <property type="evidence" value="ECO:0007669"/>
    <property type="project" value="TreeGrafter"/>
</dbReference>
<dbReference type="eggNOG" id="COG2202">
    <property type="taxonomic scope" value="Bacteria"/>
</dbReference>
<feature type="transmembrane region" description="Helical" evidence="8">
    <location>
        <begin position="6"/>
        <end position="29"/>
    </location>
</feature>
<evidence type="ECO:0000259" key="11">
    <source>
        <dbReference type="PROSITE" id="PS50887"/>
    </source>
</evidence>
<dbReference type="InterPro" id="IPR035965">
    <property type="entry name" value="PAS-like_dom_sf"/>
</dbReference>
<evidence type="ECO:0000256" key="7">
    <source>
        <dbReference type="ARBA" id="ARBA00034247"/>
    </source>
</evidence>
<dbReference type="InterPro" id="IPR033480">
    <property type="entry name" value="sCache_2"/>
</dbReference>
<dbReference type="AlphaFoldDB" id="D5V2A1"/>
<feature type="transmembrane region" description="Helical" evidence="8">
    <location>
        <begin position="336"/>
        <end position="357"/>
    </location>
</feature>
<feature type="domain" description="GGDEF" evidence="11">
    <location>
        <begin position="567"/>
        <end position="703"/>
    </location>
</feature>
<evidence type="ECO:0000313" key="12">
    <source>
        <dbReference type="EMBL" id="ADG92334.1"/>
    </source>
</evidence>
<dbReference type="FunFam" id="3.30.70.270:FF:000001">
    <property type="entry name" value="Diguanylate cyclase domain protein"/>
    <property type="match status" value="1"/>
</dbReference>
<dbReference type="EC" id="2.7.7.65" evidence="2"/>
<dbReference type="PANTHER" id="PTHR45138:SF9">
    <property type="entry name" value="DIGUANYLATE CYCLASE DGCM-RELATED"/>
    <property type="match status" value="1"/>
</dbReference>
<dbReference type="PROSITE" id="PS50113">
    <property type="entry name" value="PAC"/>
    <property type="match status" value="1"/>
</dbReference>
<protein>
    <recommendedName>
        <fullName evidence="2">diguanylate cyclase</fullName>
        <ecNumber evidence="2">2.7.7.65</ecNumber>
    </recommendedName>
</protein>
<dbReference type="InterPro" id="IPR000700">
    <property type="entry name" value="PAS-assoc_C"/>
</dbReference>
<dbReference type="SMART" id="SM00086">
    <property type="entry name" value="PAC"/>
    <property type="match status" value="1"/>
</dbReference>
<name>D5V2A1_ARCNC</name>
<dbReference type="GO" id="GO:0052621">
    <property type="term" value="F:diguanylate cyclase activity"/>
    <property type="evidence" value="ECO:0007669"/>
    <property type="project" value="UniProtKB-EC"/>
</dbReference>
<evidence type="ECO:0000256" key="3">
    <source>
        <dbReference type="ARBA" id="ARBA00022475"/>
    </source>
</evidence>
<dbReference type="SMART" id="SM01049">
    <property type="entry name" value="Cache_2"/>
    <property type="match status" value="1"/>
</dbReference>
<dbReference type="Pfam" id="PF00990">
    <property type="entry name" value="GGDEF"/>
    <property type="match status" value="1"/>
</dbReference>
<dbReference type="InterPro" id="IPR001610">
    <property type="entry name" value="PAC"/>
</dbReference>
<dbReference type="PANTHER" id="PTHR45138">
    <property type="entry name" value="REGULATORY COMPONENTS OF SENSORY TRANSDUCTION SYSTEM"/>
    <property type="match status" value="1"/>
</dbReference>
<dbReference type="InterPro" id="IPR029787">
    <property type="entry name" value="Nucleotide_cyclase"/>
</dbReference>
<evidence type="ECO:0000256" key="6">
    <source>
        <dbReference type="ARBA" id="ARBA00023136"/>
    </source>
</evidence>
<dbReference type="STRING" id="572480.Arnit_0669"/>
<dbReference type="Gene3D" id="3.30.70.270">
    <property type="match status" value="1"/>
</dbReference>
<dbReference type="SUPFAM" id="SSF55785">
    <property type="entry name" value="PYP-like sensor domain (PAS domain)"/>
    <property type="match status" value="1"/>
</dbReference>
<dbReference type="InterPro" id="IPR004010">
    <property type="entry name" value="Double_Cache_2"/>
</dbReference>
<keyword evidence="13" id="KW-1185">Reference proteome</keyword>
<dbReference type="InterPro" id="IPR000160">
    <property type="entry name" value="GGDEF_dom"/>
</dbReference>
<evidence type="ECO:0000256" key="5">
    <source>
        <dbReference type="ARBA" id="ARBA00022989"/>
    </source>
</evidence>
<dbReference type="NCBIfam" id="TIGR00254">
    <property type="entry name" value="GGDEF"/>
    <property type="match status" value="1"/>
</dbReference>
<dbReference type="Pfam" id="PF08269">
    <property type="entry name" value="dCache_2"/>
    <property type="match status" value="1"/>
</dbReference>
<dbReference type="InterPro" id="IPR000014">
    <property type="entry name" value="PAS"/>
</dbReference>
<dbReference type="PROSITE" id="PS50112">
    <property type="entry name" value="PAS"/>
    <property type="match status" value="1"/>
</dbReference>
<dbReference type="InterPro" id="IPR050469">
    <property type="entry name" value="Diguanylate_Cyclase"/>
</dbReference>
<evidence type="ECO:0000256" key="2">
    <source>
        <dbReference type="ARBA" id="ARBA00012528"/>
    </source>
</evidence>
<dbReference type="InterPro" id="IPR043128">
    <property type="entry name" value="Rev_trsase/Diguanyl_cyclase"/>
</dbReference>
<gene>
    <name evidence="12" type="ordered locus">Arnit_0669</name>
</gene>
<accession>D5V2A1</accession>
<dbReference type="InterPro" id="IPR013655">
    <property type="entry name" value="PAS_fold_3"/>
</dbReference>
<evidence type="ECO:0000259" key="10">
    <source>
        <dbReference type="PROSITE" id="PS50113"/>
    </source>
</evidence>